<evidence type="ECO:0000256" key="8">
    <source>
        <dbReference type="HAMAP-Rule" id="MF_00125"/>
    </source>
</evidence>
<keyword evidence="11" id="KW-0328">Glycosyltransferase</keyword>
<dbReference type="UniPathway" id="UPA00031">
    <property type="reaction ID" value="UER00006"/>
</dbReference>
<dbReference type="InterPro" id="IPR045864">
    <property type="entry name" value="aa-tRNA-synth_II/BPL/LPL"/>
</dbReference>
<gene>
    <name evidence="8" type="primary">hisZ</name>
    <name evidence="11" type="ORF">SAMN02745121_00578</name>
</gene>
<accession>A0A1I1T9S5</accession>
<dbReference type="PIRSF" id="PIRSF001549">
    <property type="entry name" value="His-tRNA_synth"/>
    <property type="match status" value="1"/>
</dbReference>
<comment type="function">
    <text evidence="7 8">Required for the first step of histidine biosynthesis. May allow the feedback regulation of ATP phosphoribosyltransferase activity by histidine.</text>
</comment>
<dbReference type="InterPro" id="IPR041715">
    <property type="entry name" value="HisRS-like_core"/>
</dbReference>
<keyword evidence="12" id="KW-1185">Reference proteome</keyword>
<keyword evidence="6 8" id="KW-0963">Cytoplasm</keyword>
<comment type="pathway">
    <text evidence="2 8">Amino-acid biosynthesis; L-histidine biosynthesis; L-histidine from 5-phospho-alpha-D-ribose 1-diphosphate: step 1/9.</text>
</comment>
<evidence type="ECO:0000256" key="3">
    <source>
        <dbReference type="ARBA" id="ARBA00005539"/>
    </source>
</evidence>
<reference evidence="12" key="1">
    <citation type="submission" date="2016-10" db="EMBL/GenBank/DDBJ databases">
        <authorList>
            <person name="Varghese N."/>
            <person name="Submissions S."/>
        </authorList>
    </citation>
    <scope>NUCLEOTIDE SEQUENCE [LARGE SCALE GENOMIC DNA]</scope>
    <source>
        <strain evidence="12">ATCC 25963</strain>
    </source>
</reference>
<evidence type="ECO:0000256" key="6">
    <source>
        <dbReference type="ARBA" id="ARBA00022490"/>
    </source>
</evidence>
<comment type="miscellaneous">
    <text evidence="8">This function is generally fulfilled by the C-terminal part of HisG, which is missing in some bacteria such as this one.</text>
</comment>
<dbReference type="Gene3D" id="3.30.930.10">
    <property type="entry name" value="Bira Bifunctional Protein, Domain 2"/>
    <property type="match status" value="1"/>
</dbReference>
<feature type="binding site" evidence="9">
    <location>
        <begin position="87"/>
        <end position="89"/>
    </location>
    <ligand>
        <name>L-histidine</name>
        <dbReference type="ChEBI" id="CHEBI:57595"/>
    </ligand>
</feature>
<evidence type="ECO:0000259" key="10">
    <source>
        <dbReference type="Pfam" id="PF13393"/>
    </source>
</evidence>
<feature type="binding site" evidence="9">
    <location>
        <position position="280"/>
    </location>
    <ligand>
        <name>L-histidine</name>
        <dbReference type="ChEBI" id="CHEBI:57595"/>
    </ligand>
</feature>
<evidence type="ECO:0000256" key="7">
    <source>
        <dbReference type="ARBA" id="ARBA00025246"/>
    </source>
</evidence>
<dbReference type="PANTHER" id="PTHR43707">
    <property type="entry name" value="HISTIDYL-TRNA SYNTHETASE"/>
    <property type="match status" value="1"/>
</dbReference>
<evidence type="ECO:0000256" key="1">
    <source>
        <dbReference type="ARBA" id="ARBA00004496"/>
    </source>
</evidence>
<dbReference type="PANTHER" id="PTHR43707:SF1">
    <property type="entry name" value="HISTIDINE--TRNA LIGASE, MITOCHONDRIAL-RELATED"/>
    <property type="match status" value="1"/>
</dbReference>
<dbReference type="GO" id="GO:0004821">
    <property type="term" value="F:histidine-tRNA ligase activity"/>
    <property type="evidence" value="ECO:0007669"/>
    <property type="project" value="TreeGrafter"/>
</dbReference>
<dbReference type="EMBL" id="FOMX01000002">
    <property type="protein sequence ID" value="SFD55349.1"/>
    <property type="molecule type" value="Genomic_DNA"/>
</dbReference>
<dbReference type="GO" id="GO:0000105">
    <property type="term" value="P:L-histidine biosynthetic process"/>
    <property type="evidence" value="ECO:0007669"/>
    <property type="project" value="UniProtKB-UniRule"/>
</dbReference>
<organism evidence="11 12">
    <name type="scientific">Nannocystis exedens</name>
    <dbReference type="NCBI Taxonomy" id="54"/>
    <lineage>
        <taxon>Bacteria</taxon>
        <taxon>Pseudomonadati</taxon>
        <taxon>Myxococcota</taxon>
        <taxon>Polyangia</taxon>
        <taxon>Nannocystales</taxon>
        <taxon>Nannocystaceae</taxon>
        <taxon>Nannocystis</taxon>
    </lineage>
</organism>
<dbReference type="HAMAP" id="MF_00125">
    <property type="entry name" value="HisZ"/>
    <property type="match status" value="1"/>
</dbReference>
<evidence type="ECO:0000256" key="5">
    <source>
        <dbReference type="ARBA" id="ARBA00020397"/>
    </source>
</evidence>
<keyword evidence="8" id="KW-0028">Amino-acid biosynthesis</keyword>
<feature type="binding site" evidence="9">
    <location>
        <position position="137"/>
    </location>
    <ligand>
        <name>L-histidine</name>
        <dbReference type="ChEBI" id="CHEBI:57595"/>
    </ligand>
</feature>
<keyword evidence="8" id="KW-0368">Histidine biosynthesis</keyword>
<dbReference type="AlphaFoldDB" id="A0A1I1T9S5"/>
<dbReference type="GO" id="GO:0005737">
    <property type="term" value="C:cytoplasm"/>
    <property type="evidence" value="ECO:0007669"/>
    <property type="project" value="UniProtKB-SubCell"/>
</dbReference>
<dbReference type="InterPro" id="IPR004517">
    <property type="entry name" value="HisZ"/>
</dbReference>
<evidence type="ECO:0000256" key="4">
    <source>
        <dbReference type="ARBA" id="ARBA00011496"/>
    </source>
</evidence>
<dbReference type="SUPFAM" id="SSF55681">
    <property type="entry name" value="Class II aaRS and biotin synthetases"/>
    <property type="match status" value="1"/>
</dbReference>
<dbReference type="RefSeq" id="WP_170136588.1">
    <property type="nucleotide sequence ID" value="NZ_FOMX01000002.1"/>
</dbReference>
<feature type="binding site" evidence="9">
    <location>
        <position position="133"/>
    </location>
    <ligand>
        <name>L-histidine</name>
        <dbReference type="ChEBI" id="CHEBI:57595"/>
    </ligand>
</feature>
<feature type="domain" description="Class II Histidinyl-tRNA synthetase (HisRS)-like catalytic core" evidence="10">
    <location>
        <begin position="16"/>
        <end position="319"/>
    </location>
</feature>
<comment type="subunit">
    <text evidence="4 8">Heteromultimer composed of HisG and HisZ subunits.</text>
</comment>
<dbReference type="InterPro" id="IPR004516">
    <property type="entry name" value="HisRS/HisZ"/>
</dbReference>
<name>A0A1I1T9S5_9BACT</name>
<feature type="binding site" evidence="9">
    <location>
        <begin position="284"/>
        <end position="285"/>
    </location>
    <ligand>
        <name>L-histidine</name>
        <dbReference type="ChEBI" id="CHEBI:57595"/>
    </ligand>
</feature>
<dbReference type="Proteomes" id="UP000199400">
    <property type="component" value="Unassembled WGS sequence"/>
</dbReference>
<proteinExistence type="inferred from homology"/>
<evidence type="ECO:0000256" key="2">
    <source>
        <dbReference type="ARBA" id="ARBA00004667"/>
    </source>
</evidence>
<comment type="similarity">
    <text evidence="3 8">Belongs to the class-II aminoacyl-tRNA synthetase family. HisZ subfamily.</text>
</comment>
<evidence type="ECO:0000313" key="11">
    <source>
        <dbReference type="EMBL" id="SFD55349.1"/>
    </source>
</evidence>
<dbReference type="Pfam" id="PF13393">
    <property type="entry name" value="tRNA-synt_His"/>
    <property type="match status" value="1"/>
</dbReference>
<comment type="subcellular location">
    <subcellularLocation>
        <location evidence="1 8">Cytoplasm</location>
    </subcellularLocation>
</comment>
<dbReference type="STRING" id="54.SAMN02745121_00578"/>
<dbReference type="GO" id="GO:0016757">
    <property type="term" value="F:glycosyltransferase activity"/>
    <property type="evidence" value="ECO:0007669"/>
    <property type="project" value="UniProtKB-KW"/>
</dbReference>
<sequence>MSARFPEGVDAVLPRGARDLLPAAARRRRAVTEALLAVFDRWGYDPVVTPAIEYFAVFGRWLAERERQRCVRFIEAGSGELVTLRSDITPQIARLAGQQLRERLAAGEAVRLCYAADVVRLSEGTREQSERHQVGVELLGDDAPEADAELILLAAAALRAAGVRGATIEVADVGIARGLFERLPSCDVEALHGLLARKDAGGVARFAAGLALGEEPRRWLGLLCELFGTPGILEHVPADIRARWPWLAERLGRLEAALAVVEARAPELHARLAVDLGEVRGFDYYTGLRLRAWAPGSARPLVVGGRYAGGAGFAVELDALEASLDADAAAPAARAGGVMVAIHSREPQARAVAAARAEAERAAGRRAWVQAGLSLEAAQAAAAEADELVYFGADERAEIWSQGQPGAWRRAEESGA</sequence>
<evidence type="ECO:0000313" key="12">
    <source>
        <dbReference type="Proteomes" id="UP000199400"/>
    </source>
</evidence>
<dbReference type="GO" id="GO:0006427">
    <property type="term" value="P:histidyl-tRNA aminoacylation"/>
    <property type="evidence" value="ECO:0007669"/>
    <property type="project" value="TreeGrafter"/>
</dbReference>
<feature type="binding site" evidence="9">
    <location>
        <position position="120"/>
    </location>
    <ligand>
        <name>L-histidine</name>
        <dbReference type="ChEBI" id="CHEBI:57595"/>
    </ligand>
</feature>
<keyword evidence="11" id="KW-0808">Transferase</keyword>
<protein>
    <recommendedName>
        <fullName evidence="5 8">ATP phosphoribosyltransferase regulatory subunit</fullName>
    </recommendedName>
</protein>
<evidence type="ECO:0000256" key="9">
    <source>
        <dbReference type="PIRSR" id="PIRSR001549-1"/>
    </source>
</evidence>